<gene>
    <name evidence="2" type="ORF">C0Z16_35025</name>
</gene>
<feature type="region of interest" description="Disordered" evidence="1">
    <location>
        <begin position="1"/>
        <end position="21"/>
    </location>
</feature>
<evidence type="ECO:0000313" key="3">
    <source>
        <dbReference type="Proteomes" id="UP000235659"/>
    </source>
</evidence>
<proteinExistence type="predicted"/>
<name>A0ABX4UTU1_9BURK</name>
<dbReference type="EMBL" id="PNXY01000056">
    <property type="protein sequence ID" value="PMS19977.1"/>
    <property type="molecule type" value="Genomic_DNA"/>
</dbReference>
<evidence type="ECO:0000256" key="1">
    <source>
        <dbReference type="SAM" id="MobiDB-lite"/>
    </source>
</evidence>
<organism evidence="2 3">
    <name type="scientific">Paraburkholderia rhynchosiae</name>
    <dbReference type="NCBI Taxonomy" id="487049"/>
    <lineage>
        <taxon>Bacteria</taxon>
        <taxon>Pseudomonadati</taxon>
        <taxon>Pseudomonadota</taxon>
        <taxon>Betaproteobacteria</taxon>
        <taxon>Burkholderiales</taxon>
        <taxon>Burkholderiaceae</taxon>
        <taxon>Paraburkholderia</taxon>
    </lineage>
</organism>
<reference evidence="2 3" key="1">
    <citation type="submission" date="2018-01" db="EMBL/GenBank/DDBJ databases">
        <title>Whole genome analyses suggest that Burkholderia sensu lato contains two further novel genera in the rhizoxinica-symbiotica group Mycetohabitans gen. nov., and Trinickia gen. nov.: implications for the evolution of diazotrophy and nodulation in the Burkholderiaceae.</title>
        <authorList>
            <person name="Estrada-de los Santos P."/>
            <person name="Palmer M."/>
            <person name="Chavez-Ramirez B."/>
            <person name="Beukes C."/>
            <person name="Steenkamp E.T."/>
            <person name="Hirsch A.M."/>
            <person name="Manyaka P."/>
            <person name="Maluk M."/>
            <person name="Lafos M."/>
            <person name="Crook M."/>
            <person name="Gross E."/>
            <person name="Simon M.F."/>
            <person name="Bueno dos Reis Junior F."/>
            <person name="Poole P.S."/>
            <person name="Venter S.N."/>
            <person name="James E.K."/>
        </authorList>
    </citation>
    <scope>NUCLEOTIDE SEQUENCE [LARGE SCALE GENOMIC DNA]</scope>
    <source>
        <strain evidence="2 3">WSM 3937</strain>
    </source>
</reference>
<evidence type="ECO:0000313" key="2">
    <source>
        <dbReference type="EMBL" id="PMS19977.1"/>
    </source>
</evidence>
<accession>A0ABX4UTU1</accession>
<sequence length="66" mass="6965">MATGRAASVLSSNSSLESGQWNSAALKRPVVSAYSRSGRDIEAALKRTLASSNVGRPTAWKSNSIR</sequence>
<feature type="compositionally biased region" description="Low complexity" evidence="1">
    <location>
        <begin position="8"/>
        <end position="21"/>
    </location>
</feature>
<dbReference type="Proteomes" id="UP000235659">
    <property type="component" value="Unassembled WGS sequence"/>
</dbReference>
<protein>
    <submittedName>
        <fullName evidence="2">Uncharacterized protein</fullName>
    </submittedName>
</protein>
<keyword evidence="3" id="KW-1185">Reference proteome</keyword>
<comment type="caution">
    <text evidence="2">The sequence shown here is derived from an EMBL/GenBank/DDBJ whole genome shotgun (WGS) entry which is preliminary data.</text>
</comment>